<dbReference type="EMBL" id="QJJG01000002">
    <property type="protein sequence ID" value="PXW48466.1"/>
    <property type="molecule type" value="Genomic_DNA"/>
</dbReference>
<dbReference type="GO" id="GO:0015628">
    <property type="term" value="P:protein secretion by the type II secretion system"/>
    <property type="evidence" value="ECO:0007669"/>
    <property type="project" value="InterPro"/>
</dbReference>
<accession>A0A318FYC6</accession>
<evidence type="ECO:0000313" key="13">
    <source>
        <dbReference type="Proteomes" id="UP000247485"/>
    </source>
</evidence>
<gene>
    <name evidence="12" type="ORF">DET57_10270</name>
</gene>
<dbReference type="AlphaFoldDB" id="A0A318FYC6"/>
<evidence type="ECO:0000256" key="9">
    <source>
        <dbReference type="ARBA" id="ARBA00023136"/>
    </source>
</evidence>
<evidence type="ECO:0000256" key="3">
    <source>
        <dbReference type="ARBA" id="ARBA00021563"/>
    </source>
</evidence>
<keyword evidence="7" id="KW-0812">Transmembrane</keyword>
<evidence type="ECO:0000256" key="5">
    <source>
        <dbReference type="ARBA" id="ARBA00022475"/>
    </source>
</evidence>
<keyword evidence="4" id="KW-0813">Transport</keyword>
<organism evidence="12 13">
    <name type="scientific">Klebsiella oxytoca</name>
    <dbReference type="NCBI Taxonomy" id="571"/>
    <lineage>
        <taxon>Bacteria</taxon>
        <taxon>Pseudomonadati</taxon>
        <taxon>Pseudomonadota</taxon>
        <taxon>Gammaproteobacteria</taxon>
        <taxon>Enterobacterales</taxon>
        <taxon>Enterobacteriaceae</taxon>
        <taxon>Klebsiella/Raoultella group</taxon>
        <taxon>Klebsiella</taxon>
    </lineage>
</organism>
<dbReference type="Pfam" id="PF01203">
    <property type="entry name" value="T2SSN"/>
    <property type="match status" value="1"/>
</dbReference>
<comment type="subcellular location">
    <subcellularLocation>
        <location evidence="1">Cell inner membrane</location>
    </subcellularLocation>
</comment>
<dbReference type="InterPro" id="IPR022792">
    <property type="entry name" value="T2SS_protein-GspN"/>
</dbReference>
<dbReference type="GO" id="GO:0015627">
    <property type="term" value="C:type II protein secretion system complex"/>
    <property type="evidence" value="ECO:0007669"/>
    <property type="project" value="InterPro"/>
</dbReference>
<keyword evidence="5" id="KW-1003">Cell membrane</keyword>
<dbReference type="Proteomes" id="UP000247485">
    <property type="component" value="Unassembled WGS sequence"/>
</dbReference>
<name>A0A318FYC6_KLEOX</name>
<sequence length="252" mass="27626">MKNKLIIGLLLAAVYLFWLLLSAPARLLTLALPEGARLSETSGTLWQGEARQASWRDVEIAYLRWEFGFSSWLPGWHIRFNDPSGLRGQAWLHGLNEFVVHEGRLTVPARFISQRLALGIPLEASGQVVLTLPEASFNASGCQQIPGGNIQWRDAALNSPAGALELAQINGKLSCTPAGALTIALTQDSHQLSLSGQGSFTPDGRYTFSGTWQTRQAAPALLTLLATQNARKDEQGRTPWQLQGQWLSQETR</sequence>
<evidence type="ECO:0000256" key="4">
    <source>
        <dbReference type="ARBA" id="ARBA00022448"/>
    </source>
</evidence>
<feature type="compositionally biased region" description="Polar residues" evidence="11">
    <location>
        <begin position="238"/>
        <end position="252"/>
    </location>
</feature>
<comment type="similarity">
    <text evidence="2">Belongs to the GSP N family.</text>
</comment>
<protein>
    <recommendedName>
        <fullName evidence="3">Type II secretion system protein N</fullName>
    </recommendedName>
    <alternativeName>
        <fullName evidence="10">General secretion pathway protein N</fullName>
    </alternativeName>
</protein>
<evidence type="ECO:0000256" key="2">
    <source>
        <dbReference type="ARBA" id="ARBA00007208"/>
    </source>
</evidence>
<dbReference type="RefSeq" id="WP_110272505.1">
    <property type="nucleotide sequence ID" value="NZ_QJJG01000002.1"/>
</dbReference>
<evidence type="ECO:0000256" key="11">
    <source>
        <dbReference type="SAM" id="MobiDB-lite"/>
    </source>
</evidence>
<evidence type="ECO:0000256" key="10">
    <source>
        <dbReference type="ARBA" id="ARBA00030772"/>
    </source>
</evidence>
<evidence type="ECO:0000256" key="1">
    <source>
        <dbReference type="ARBA" id="ARBA00004533"/>
    </source>
</evidence>
<evidence type="ECO:0000256" key="7">
    <source>
        <dbReference type="ARBA" id="ARBA00022692"/>
    </source>
</evidence>
<evidence type="ECO:0000256" key="8">
    <source>
        <dbReference type="ARBA" id="ARBA00022927"/>
    </source>
</evidence>
<keyword evidence="6" id="KW-0997">Cell inner membrane</keyword>
<keyword evidence="8" id="KW-0653">Protein transport</keyword>
<comment type="caution">
    <text evidence="12">The sequence shown here is derived from an EMBL/GenBank/DDBJ whole genome shotgun (WGS) entry which is preliminary data.</text>
</comment>
<evidence type="ECO:0000313" key="12">
    <source>
        <dbReference type="EMBL" id="PXW48466.1"/>
    </source>
</evidence>
<evidence type="ECO:0000256" key="6">
    <source>
        <dbReference type="ARBA" id="ARBA00022519"/>
    </source>
</evidence>
<reference evidence="12 13" key="1">
    <citation type="submission" date="2018-05" db="EMBL/GenBank/DDBJ databases">
        <title>Freshwater and sediment microbial communities from various areas in North America, analyzing microbe dynamics in response to fracking.</title>
        <authorList>
            <person name="Lamendella R."/>
        </authorList>
    </citation>
    <scope>NUCLEOTIDE SEQUENCE [LARGE SCALE GENOMIC DNA]</scope>
    <source>
        <strain evidence="12 13">67</strain>
    </source>
</reference>
<proteinExistence type="inferred from homology"/>
<keyword evidence="9" id="KW-0472">Membrane</keyword>
<feature type="region of interest" description="Disordered" evidence="11">
    <location>
        <begin position="232"/>
        <end position="252"/>
    </location>
</feature>
<dbReference type="GO" id="GO:0005886">
    <property type="term" value="C:plasma membrane"/>
    <property type="evidence" value="ECO:0007669"/>
    <property type="project" value="UniProtKB-SubCell"/>
</dbReference>